<feature type="compositionally biased region" description="Basic residues" evidence="1">
    <location>
        <begin position="15"/>
        <end position="29"/>
    </location>
</feature>
<proteinExistence type="predicted"/>
<feature type="compositionally biased region" description="Basic and acidic residues" evidence="1">
    <location>
        <begin position="1"/>
        <end position="14"/>
    </location>
</feature>
<organism evidence="2 3">
    <name type="scientific">Trichinella murrelli</name>
    <dbReference type="NCBI Taxonomy" id="144512"/>
    <lineage>
        <taxon>Eukaryota</taxon>
        <taxon>Metazoa</taxon>
        <taxon>Ecdysozoa</taxon>
        <taxon>Nematoda</taxon>
        <taxon>Enoplea</taxon>
        <taxon>Dorylaimia</taxon>
        <taxon>Trichinellida</taxon>
        <taxon>Trichinellidae</taxon>
        <taxon>Trichinella</taxon>
    </lineage>
</organism>
<protein>
    <submittedName>
        <fullName evidence="2">Uncharacterized protein</fullName>
    </submittedName>
</protein>
<name>A0A0V0SQ61_9BILA</name>
<reference evidence="2 3" key="1">
    <citation type="submission" date="2015-01" db="EMBL/GenBank/DDBJ databases">
        <title>Evolution of Trichinella species and genotypes.</title>
        <authorList>
            <person name="Korhonen P.K."/>
            <person name="Edoardo P."/>
            <person name="Giuseppe L.R."/>
            <person name="Gasser R.B."/>
        </authorList>
    </citation>
    <scope>NUCLEOTIDE SEQUENCE [LARGE SCALE GENOMIC DNA]</scope>
    <source>
        <strain evidence="2">ISS417</strain>
    </source>
</reference>
<sequence length="83" mass="9068">MKDEPKGEKKDSIKIKKKSKKRSKSKKSKKPVEDTLAKGAASSQMPETDIISPKITLANEVTAIDVDQPIIVPPIAEEAVEKP</sequence>
<accession>A0A0V0SQ61</accession>
<dbReference type="AlphaFoldDB" id="A0A0V0SQ61"/>
<dbReference type="EMBL" id="JYDJ01003996">
    <property type="protein sequence ID" value="KRX28817.1"/>
    <property type="molecule type" value="Genomic_DNA"/>
</dbReference>
<evidence type="ECO:0000256" key="1">
    <source>
        <dbReference type="SAM" id="MobiDB-lite"/>
    </source>
</evidence>
<evidence type="ECO:0000313" key="2">
    <source>
        <dbReference type="EMBL" id="KRX28817.1"/>
    </source>
</evidence>
<keyword evidence="3" id="KW-1185">Reference proteome</keyword>
<evidence type="ECO:0000313" key="3">
    <source>
        <dbReference type="Proteomes" id="UP000055048"/>
    </source>
</evidence>
<dbReference type="Proteomes" id="UP000055048">
    <property type="component" value="Unassembled WGS sequence"/>
</dbReference>
<feature type="non-terminal residue" evidence="2">
    <location>
        <position position="83"/>
    </location>
</feature>
<feature type="region of interest" description="Disordered" evidence="1">
    <location>
        <begin position="1"/>
        <end position="50"/>
    </location>
</feature>
<comment type="caution">
    <text evidence="2">The sequence shown here is derived from an EMBL/GenBank/DDBJ whole genome shotgun (WGS) entry which is preliminary data.</text>
</comment>
<gene>
    <name evidence="2" type="ORF">T05_7394</name>
</gene>